<sequence>MAPHTSQETRQRMVFWRNQLGKSTSEIAELAGCSERTVREVLQLHRDFGTVQNPLARPRGGPGILNSGDITYLSSLLDANPSLYLDELQERLLEARQVD</sequence>
<dbReference type="Gene3D" id="1.10.10.10">
    <property type="entry name" value="Winged helix-like DNA-binding domain superfamily/Winged helix DNA-binding domain"/>
    <property type="match status" value="1"/>
</dbReference>
<evidence type="ECO:0000313" key="2">
    <source>
        <dbReference type="Proteomes" id="UP000053820"/>
    </source>
</evidence>
<gene>
    <name evidence="1" type="ORF">HYDPIDRAFT_61463</name>
</gene>
<accession>A0A0C9UZ50</accession>
<feature type="non-terminal residue" evidence="1">
    <location>
        <position position="99"/>
    </location>
</feature>
<dbReference type="AlphaFoldDB" id="A0A0C9UZ50"/>
<dbReference type="InterPro" id="IPR009057">
    <property type="entry name" value="Homeodomain-like_sf"/>
</dbReference>
<dbReference type="Proteomes" id="UP000053820">
    <property type="component" value="Unassembled WGS sequence"/>
</dbReference>
<dbReference type="HOGENOM" id="CLU_056788_8_3_1"/>
<evidence type="ECO:0000313" key="1">
    <source>
        <dbReference type="EMBL" id="KIJ58294.1"/>
    </source>
</evidence>
<protein>
    <submittedName>
        <fullName evidence="1">Uncharacterized protein</fullName>
    </submittedName>
</protein>
<keyword evidence="2" id="KW-1185">Reference proteome</keyword>
<name>A0A0C9UZ50_9AGAM</name>
<reference evidence="1 2" key="1">
    <citation type="submission" date="2014-04" db="EMBL/GenBank/DDBJ databases">
        <title>Evolutionary Origins and Diversification of the Mycorrhizal Mutualists.</title>
        <authorList>
            <consortium name="DOE Joint Genome Institute"/>
            <consortium name="Mycorrhizal Genomics Consortium"/>
            <person name="Kohler A."/>
            <person name="Kuo A."/>
            <person name="Nagy L.G."/>
            <person name="Floudas D."/>
            <person name="Copeland A."/>
            <person name="Barry K.W."/>
            <person name="Cichocki N."/>
            <person name="Veneault-Fourrey C."/>
            <person name="LaButti K."/>
            <person name="Lindquist E.A."/>
            <person name="Lipzen A."/>
            <person name="Lundell T."/>
            <person name="Morin E."/>
            <person name="Murat C."/>
            <person name="Riley R."/>
            <person name="Ohm R."/>
            <person name="Sun H."/>
            <person name="Tunlid A."/>
            <person name="Henrissat B."/>
            <person name="Grigoriev I.V."/>
            <person name="Hibbett D.S."/>
            <person name="Martin F."/>
        </authorList>
    </citation>
    <scope>NUCLEOTIDE SEQUENCE [LARGE SCALE GENOMIC DNA]</scope>
    <source>
        <strain evidence="1 2">MD-312</strain>
    </source>
</reference>
<dbReference type="Pfam" id="PF13384">
    <property type="entry name" value="HTH_23"/>
    <property type="match status" value="1"/>
</dbReference>
<dbReference type="EMBL" id="KN839958">
    <property type="protein sequence ID" value="KIJ58294.1"/>
    <property type="molecule type" value="Genomic_DNA"/>
</dbReference>
<organism evidence="1 2">
    <name type="scientific">Hydnomerulius pinastri MD-312</name>
    <dbReference type="NCBI Taxonomy" id="994086"/>
    <lineage>
        <taxon>Eukaryota</taxon>
        <taxon>Fungi</taxon>
        <taxon>Dikarya</taxon>
        <taxon>Basidiomycota</taxon>
        <taxon>Agaricomycotina</taxon>
        <taxon>Agaricomycetes</taxon>
        <taxon>Agaricomycetidae</taxon>
        <taxon>Boletales</taxon>
        <taxon>Boletales incertae sedis</taxon>
        <taxon>Leucogyrophana</taxon>
    </lineage>
</organism>
<proteinExistence type="predicted"/>
<dbReference type="SUPFAM" id="SSF46689">
    <property type="entry name" value="Homeodomain-like"/>
    <property type="match status" value="1"/>
</dbReference>
<dbReference type="InterPro" id="IPR036388">
    <property type="entry name" value="WH-like_DNA-bd_sf"/>
</dbReference>
<dbReference type="OrthoDB" id="3022198at2759"/>